<evidence type="ECO:0000313" key="11">
    <source>
        <dbReference type="EMBL" id="MFD0923253.1"/>
    </source>
</evidence>
<dbReference type="SUPFAM" id="SSF55399">
    <property type="entry name" value="Subtilisin inhibitor"/>
    <property type="match status" value="1"/>
</dbReference>
<evidence type="ECO:0000256" key="9">
    <source>
        <dbReference type="SAM" id="SignalP"/>
    </source>
</evidence>
<evidence type="ECO:0000256" key="1">
    <source>
        <dbReference type="ARBA" id="ARBA00004613"/>
    </source>
</evidence>
<evidence type="ECO:0000256" key="3">
    <source>
        <dbReference type="ARBA" id="ARBA00011738"/>
    </source>
</evidence>
<evidence type="ECO:0000259" key="10">
    <source>
        <dbReference type="Pfam" id="PF00720"/>
    </source>
</evidence>
<comment type="similarity">
    <text evidence="2 8">Belongs to the protease inhibitor I16 (SSI) family.</text>
</comment>
<sequence length="138" mass="14235">MAAKPLIRRTLVAATALLGTALLPTLAHATPAAAPAGSKINLEVRGEGRGDDAHSALLTCFPAGGSHPNASAACDELRAVNGDFGSLGAHQANKVCPMNLDPVVLTARGTWRGKPVDFTKRFSNRCVAEAQTGTVFAF</sequence>
<protein>
    <submittedName>
        <fullName evidence="11">SSI family serine proteinase inhibitor</fullName>
    </submittedName>
</protein>
<keyword evidence="4" id="KW-0964">Secreted</keyword>
<keyword evidence="7" id="KW-1015">Disulfide bond</keyword>
<keyword evidence="6 8" id="KW-0722">Serine protease inhibitor</keyword>
<gene>
    <name evidence="11" type="ORF">ACFQ16_26215</name>
</gene>
<dbReference type="RefSeq" id="WP_263249286.1">
    <property type="nucleotide sequence ID" value="NZ_BAABLT010000031.1"/>
</dbReference>
<dbReference type="Pfam" id="PF00720">
    <property type="entry name" value="SSI"/>
    <property type="match status" value="1"/>
</dbReference>
<evidence type="ECO:0000313" key="12">
    <source>
        <dbReference type="Proteomes" id="UP001597018"/>
    </source>
</evidence>
<name>A0ABW3G004_9PSEU</name>
<dbReference type="Proteomes" id="UP001597018">
    <property type="component" value="Unassembled WGS sequence"/>
</dbReference>
<keyword evidence="5 8" id="KW-0646">Protease inhibitor</keyword>
<dbReference type="PROSITE" id="PS51318">
    <property type="entry name" value="TAT"/>
    <property type="match status" value="1"/>
</dbReference>
<evidence type="ECO:0000256" key="4">
    <source>
        <dbReference type="ARBA" id="ARBA00022525"/>
    </source>
</evidence>
<evidence type="ECO:0000256" key="8">
    <source>
        <dbReference type="RuleBase" id="RU003471"/>
    </source>
</evidence>
<organism evidence="11 12">
    <name type="scientific">Saccharopolyspora rosea</name>
    <dbReference type="NCBI Taxonomy" id="524884"/>
    <lineage>
        <taxon>Bacteria</taxon>
        <taxon>Bacillati</taxon>
        <taxon>Actinomycetota</taxon>
        <taxon>Actinomycetes</taxon>
        <taxon>Pseudonocardiales</taxon>
        <taxon>Pseudonocardiaceae</taxon>
        <taxon>Saccharopolyspora</taxon>
    </lineage>
</organism>
<feature type="domain" description="Subtilisin inhibitor" evidence="10">
    <location>
        <begin position="38"/>
        <end position="124"/>
    </location>
</feature>
<reference evidence="12" key="1">
    <citation type="journal article" date="2019" name="Int. J. Syst. Evol. Microbiol.">
        <title>The Global Catalogue of Microorganisms (GCM) 10K type strain sequencing project: providing services to taxonomists for standard genome sequencing and annotation.</title>
        <authorList>
            <consortium name="The Broad Institute Genomics Platform"/>
            <consortium name="The Broad Institute Genome Sequencing Center for Infectious Disease"/>
            <person name="Wu L."/>
            <person name="Ma J."/>
        </authorList>
    </citation>
    <scope>NUCLEOTIDE SEQUENCE [LARGE SCALE GENOMIC DNA]</scope>
    <source>
        <strain evidence="12">CCUG 56401</strain>
    </source>
</reference>
<dbReference type="PROSITE" id="PS00999">
    <property type="entry name" value="SSI"/>
    <property type="match status" value="1"/>
</dbReference>
<feature type="signal peptide" evidence="9">
    <location>
        <begin position="1"/>
        <end position="29"/>
    </location>
</feature>
<evidence type="ECO:0000256" key="7">
    <source>
        <dbReference type="ARBA" id="ARBA00023157"/>
    </source>
</evidence>
<comment type="subunit">
    <text evidence="3">Homodimer.</text>
</comment>
<evidence type="ECO:0000256" key="5">
    <source>
        <dbReference type="ARBA" id="ARBA00022690"/>
    </source>
</evidence>
<dbReference type="Gene3D" id="3.30.350.10">
    <property type="entry name" value="Subtilisin inhibitor-like"/>
    <property type="match status" value="1"/>
</dbReference>
<keyword evidence="9" id="KW-0732">Signal</keyword>
<evidence type="ECO:0000256" key="2">
    <source>
        <dbReference type="ARBA" id="ARBA00010472"/>
    </source>
</evidence>
<dbReference type="InterPro" id="IPR036819">
    <property type="entry name" value="Subtilisin_inhibitor-like_sf"/>
</dbReference>
<accession>A0ABW3G004</accession>
<dbReference type="InterPro" id="IPR023549">
    <property type="entry name" value="Subtilisin_inhibitor"/>
</dbReference>
<evidence type="ECO:0000256" key="6">
    <source>
        <dbReference type="ARBA" id="ARBA00022900"/>
    </source>
</evidence>
<comment type="caution">
    <text evidence="11">The sequence shown here is derived from an EMBL/GenBank/DDBJ whole genome shotgun (WGS) entry which is preliminary data.</text>
</comment>
<dbReference type="PRINTS" id="PR00294">
    <property type="entry name" value="SSBTLNINHBTR"/>
</dbReference>
<dbReference type="EMBL" id="JBHTIW010000031">
    <property type="protein sequence ID" value="MFD0923253.1"/>
    <property type="molecule type" value="Genomic_DNA"/>
</dbReference>
<feature type="chain" id="PRO_5046990666" evidence="9">
    <location>
        <begin position="30"/>
        <end position="138"/>
    </location>
</feature>
<keyword evidence="12" id="KW-1185">Reference proteome</keyword>
<dbReference type="InterPro" id="IPR006311">
    <property type="entry name" value="TAT_signal"/>
</dbReference>
<dbReference type="InterPro" id="IPR000691">
    <property type="entry name" value="Prot_inh_I16_SSI"/>
</dbReference>
<dbReference type="InterPro" id="IPR020054">
    <property type="entry name" value="Prot_inh_SSI_I16_CS"/>
</dbReference>
<proteinExistence type="inferred from homology"/>
<comment type="subcellular location">
    <subcellularLocation>
        <location evidence="1">Secreted</location>
    </subcellularLocation>
</comment>